<feature type="compositionally biased region" description="Polar residues" evidence="1">
    <location>
        <begin position="1018"/>
        <end position="1054"/>
    </location>
</feature>
<feature type="compositionally biased region" description="Polar residues" evidence="1">
    <location>
        <begin position="45"/>
        <end position="63"/>
    </location>
</feature>
<feature type="region of interest" description="Disordered" evidence="1">
    <location>
        <begin position="756"/>
        <end position="825"/>
    </location>
</feature>
<gene>
    <name evidence="2" type="primary">Contig4335.g4640</name>
    <name evidence="2" type="ORF">STYLEM_19032</name>
</gene>
<feature type="compositionally biased region" description="Polar residues" evidence="1">
    <location>
        <begin position="787"/>
        <end position="797"/>
    </location>
</feature>
<dbReference type="AlphaFoldDB" id="A0A078B9G7"/>
<feature type="compositionally biased region" description="Polar residues" evidence="1">
    <location>
        <begin position="813"/>
        <end position="825"/>
    </location>
</feature>
<dbReference type="PANTHER" id="PTHR38150">
    <property type="entry name" value="EF-HAND DOMAIN-CONTAINING PROTEIN"/>
    <property type="match status" value="1"/>
</dbReference>
<evidence type="ECO:0000256" key="1">
    <source>
        <dbReference type="SAM" id="MobiDB-lite"/>
    </source>
</evidence>
<accession>A0A078B9G7</accession>
<feature type="region of interest" description="Disordered" evidence="1">
    <location>
        <begin position="1"/>
        <end position="63"/>
    </location>
</feature>
<keyword evidence="3" id="KW-1185">Reference proteome</keyword>
<feature type="region of interest" description="Disordered" evidence="1">
    <location>
        <begin position="304"/>
        <end position="323"/>
    </location>
</feature>
<dbReference type="InParanoid" id="A0A078B9G7"/>
<evidence type="ECO:0000313" key="2">
    <source>
        <dbReference type="EMBL" id="CDW89892.1"/>
    </source>
</evidence>
<dbReference type="PANTHER" id="PTHR38150:SF1">
    <property type="entry name" value="PFU DOMAIN-CONTAINING PROTEIN"/>
    <property type="match status" value="1"/>
</dbReference>
<dbReference type="EMBL" id="CCKQ01017964">
    <property type="protein sequence ID" value="CDW89892.1"/>
    <property type="molecule type" value="Genomic_DNA"/>
</dbReference>
<dbReference type="Proteomes" id="UP000039865">
    <property type="component" value="Unassembled WGS sequence"/>
</dbReference>
<sequence>MDSQKPRNMLDSSYEDSQVGDLDEQTITDEANAKDFHNLEPNHKGMNNKNSHPISPLGQNYNHQNSKVNKQIRQETNDDLKSNSVVQYSNKNKLHANDLANVSSSVRQSYMGFQQKNLNHENRVSYNNTKINKNSSQGKLEIIPQSPDKKIQNETQSISTRNNKKIQNIFPGANSILKSESRVMKRLRAKNPILFSQDNTKSIISPSPRQVMEDFANYNSNGSNVRVSQGVLSMKTGGNVQQSMKNNYEEQVHILTKQYDLGRNSKLTMVRTSYNDKSSMFNKPPIEKKIQTTAVTSRLYNDVEKRRERKKESEQEKQKYDLEMERKVVQDSLDELAKLKKKNQKDQEPSKDGNKVLEEFIKKQQEFVDQAQKEFFRKERSQEHKLSLRSQLLAKKSQERLPGGVNGEQNQVHERLFQNKDLSMKRSRKSLGESTVITSRTAQTKFNNREEQEKHVEKLVRPKTRERKDKNLIGKEVSVERSQFISMRIKSNKLQQKLVYERLQKDVYKLCESYNLPNFDREGNDEFAISYEVFKRLLDDMRFADISRIMPNEEKLLPDMWFKELNSKQDEEDGVEDFAELGNIITLFAAIFNIKLSDLLFDEQDRKKYNRFEGFLWYANKLPARFESLDDIELCHKKYIQLYNNTKVLKKKVQLQGEQLTFKPQLNEKSKKMINKQHQSSERVSHFDKLIDVGKKIQEKNSQLRQQKEKYEFQALTFVPETNHNKKQRGKYQNQDKKKILEMQEFNDLMSKTVKEKKSMQTQNLFGGIPRGNPHQTVKGRKHQNQRDYSNNLSPGSRKSEDFDEDMYDETRPNNQEGSVQSRGGMINPTSNSNQINQMALNNIQQINTNEKVESLFSPAKLDEQNQMHYNSRTSDSQSIFEIQSRHPRDDDFDRMSYMSKGSVQSKASQYRIPQKFSMEDQSPQRKKPLVFIDVNLGKEKGKQKLIVYDNDDPTEVAQNFGQLHNLKDEKVALLDKLLRQKIQDHLIKVQQQMSTPGSNGMQKSINNVQSSDDRLNESSNQNQREKSNTSIIPNQRTPHQKNVSENSIQQSKQ</sequence>
<name>A0A078B9G7_STYLE</name>
<proteinExistence type="predicted"/>
<feature type="compositionally biased region" description="Basic and acidic residues" evidence="1">
    <location>
        <begin position="31"/>
        <end position="43"/>
    </location>
</feature>
<evidence type="ECO:0000313" key="3">
    <source>
        <dbReference type="Proteomes" id="UP000039865"/>
    </source>
</evidence>
<reference evidence="2 3" key="1">
    <citation type="submission" date="2014-06" db="EMBL/GenBank/DDBJ databases">
        <authorList>
            <person name="Swart Estienne"/>
        </authorList>
    </citation>
    <scope>NUCLEOTIDE SEQUENCE [LARGE SCALE GENOMIC DNA]</scope>
    <source>
        <strain evidence="2 3">130c</strain>
    </source>
</reference>
<protein>
    <submittedName>
        <fullName evidence="2">Uncharacterized protein</fullName>
    </submittedName>
</protein>
<organism evidence="2 3">
    <name type="scientific">Stylonychia lemnae</name>
    <name type="common">Ciliate</name>
    <dbReference type="NCBI Taxonomy" id="5949"/>
    <lineage>
        <taxon>Eukaryota</taxon>
        <taxon>Sar</taxon>
        <taxon>Alveolata</taxon>
        <taxon>Ciliophora</taxon>
        <taxon>Intramacronucleata</taxon>
        <taxon>Spirotrichea</taxon>
        <taxon>Stichotrichia</taxon>
        <taxon>Sporadotrichida</taxon>
        <taxon>Oxytrichidae</taxon>
        <taxon>Stylonychinae</taxon>
        <taxon>Stylonychia</taxon>
    </lineage>
</organism>
<feature type="compositionally biased region" description="Polar residues" evidence="1">
    <location>
        <begin position="991"/>
        <end position="1011"/>
    </location>
</feature>
<feature type="region of interest" description="Disordered" evidence="1">
    <location>
        <begin position="991"/>
        <end position="1054"/>
    </location>
</feature>